<dbReference type="InterPro" id="IPR001251">
    <property type="entry name" value="CRAL-TRIO_dom"/>
</dbReference>
<evidence type="ECO:0000313" key="3">
    <source>
        <dbReference type="EMBL" id="CAE7528019.1"/>
    </source>
</evidence>
<dbReference type="OrthoDB" id="75724at2759"/>
<accession>A0A812TJ89</accession>
<keyword evidence="4" id="KW-1185">Reference proteome</keyword>
<dbReference type="PANTHER" id="PTHR45824">
    <property type="entry name" value="GH16843P"/>
    <property type="match status" value="1"/>
</dbReference>
<dbReference type="Pfam" id="PF00650">
    <property type="entry name" value="CRAL_TRIO"/>
    <property type="match status" value="1"/>
</dbReference>
<dbReference type="GO" id="GO:0008526">
    <property type="term" value="F:phosphatidylinositol transfer activity"/>
    <property type="evidence" value="ECO:0007669"/>
    <property type="project" value="TreeGrafter"/>
</dbReference>
<dbReference type="CDD" id="cd00170">
    <property type="entry name" value="SEC14"/>
    <property type="match status" value="1"/>
</dbReference>
<organism evidence="3 4">
    <name type="scientific">Symbiodinium natans</name>
    <dbReference type="NCBI Taxonomy" id="878477"/>
    <lineage>
        <taxon>Eukaryota</taxon>
        <taxon>Sar</taxon>
        <taxon>Alveolata</taxon>
        <taxon>Dinophyceae</taxon>
        <taxon>Suessiales</taxon>
        <taxon>Symbiodiniaceae</taxon>
        <taxon>Symbiodinium</taxon>
    </lineage>
</organism>
<dbReference type="SUPFAM" id="SSF52087">
    <property type="entry name" value="CRAL/TRIO domain"/>
    <property type="match status" value="1"/>
</dbReference>
<evidence type="ECO:0000256" key="1">
    <source>
        <dbReference type="SAM" id="MobiDB-lite"/>
    </source>
</evidence>
<name>A0A812TJ89_9DINO</name>
<gene>
    <name evidence="3" type="ORF">SNAT2548_LOCUS29569</name>
</gene>
<protein>
    <recommendedName>
        <fullName evidence="2">CRAL-TRIO domain-containing protein</fullName>
    </recommendedName>
</protein>
<reference evidence="3" key="1">
    <citation type="submission" date="2021-02" db="EMBL/GenBank/DDBJ databases">
        <authorList>
            <person name="Dougan E. K."/>
            <person name="Rhodes N."/>
            <person name="Thang M."/>
            <person name="Chan C."/>
        </authorList>
    </citation>
    <scope>NUCLEOTIDE SEQUENCE</scope>
</reference>
<dbReference type="Proteomes" id="UP000604046">
    <property type="component" value="Unassembled WGS sequence"/>
</dbReference>
<dbReference type="AlphaFoldDB" id="A0A812TJ89"/>
<dbReference type="EMBL" id="CAJNDS010002567">
    <property type="protein sequence ID" value="CAE7528019.1"/>
    <property type="molecule type" value="Genomic_DNA"/>
</dbReference>
<evidence type="ECO:0000259" key="2">
    <source>
        <dbReference type="Pfam" id="PF00650"/>
    </source>
</evidence>
<evidence type="ECO:0000313" key="4">
    <source>
        <dbReference type="Proteomes" id="UP000604046"/>
    </source>
</evidence>
<sequence>MEKEEPGLRSEDSTPSGSDLDAVAAEVVQDFPDGSASWINSGHVQRMLRATEGDEELAVKKLKESVVWKRDTLDGWLDSQAESLPTAETRVIAIGKESRPLVYSGCVNQRRGEVAGIILACVWHKALEEAGPTAQLDYVLDAHGYQPLLNLNVMPYLNVAGSLNSYFAERFHRIVLLDMPTVMSVLMKAIIPILPQKTKEKLFFVRRDQPESLSALHDLCENQEMKGMLQQLLKMNGEATSSEGREETHRLTSDFLASQRARHARIIPEPE</sequence>
<feature type="domain" description="CRAL-TRIO" evidence="2">
    <location>
        <begin position="124"/>
        <end position="213"/>
    </location>
</feature>
<proteinExistence type="predicted"/>
<dbReference type="InterPro" id="IPR036865">
    <property type="entry name" value="CRAL-TRIO_dom_sf"/>
</dbReference>
<comment type="caution">
    <text evidence="3">The sequence shown here is derived from an EMBL/GenBank/DDBJ whole genome shotgun (WGS) entry which is preliminary data.</text>
</comment>
<dbReference type="Gene3D" id="3.40.525.10">
    <property type="entry name" value="CRAL-TRIO lipid binding domain"/>
    <property type="match status" value="1"/>
</dbReference>
<dbReference type="PANTHER" id="PTHR45824:SF29">
    <property type="entry name" value="GH16843P"/>
    <property type="match status" value="1"/>
</dbReference>
<feature type="region of interest" description="Disordered" evidence="1">
    <location>
        <begin position="1"/>
        <end position="20"/>
    </location>
</feature>
<feature type="compositionally biased region" description="Basic and acidic residues" evidence="1">
    <location>
        <begin position="1"/>
        <end position="12"/>
    </location>
</feature>
<dbReference type="InterPro" id="IPR052578">
    <property type="entry name" value="PI_Transfer_CRAL-TRIO"/>
</dbReference>